<name>A0AA38XAT3_9EURO</name>
<accession>A0AA38XAT3</accession>
<keyword evidence="1" id="KW-0472">Membrane</keyword>
<keyword evidence="1" id="KW-0812">Transmembrane</keyword>
<keyword evidence="1" id="KW-1133">Transmembrane helix</keyword>
<gene>
    <name evidence="2" type="ORF">H2200_006264</name>
</gene>
<keyword evidence="3" id="KW-1185">Reference proteome</keyword>
<dbReference type="Proteomes" id="UP001172673">
    <property type="component" value="Unassembled WGS sequence"/>
</dbReference>
<organism evidence="2 3">
    <name type="scientific">Cladophialophora chaetospira</name>
    <dbReference type="NCBI Taxonomy" id="386627"/>
    <lineage>
        <taxon>Eukaryota</taxon>
        <taxon>Fungi</taxon>
        <taxon>Dikarya</taxon>
        <taxon>Ascomycota</taxon>
        <taxon>Pezizomycotina</taxon>
        <taxon>Eurotiomycetes</taxon>
        <taxon>Chaetothyriomycetidae</taxon>
        <taxon>Chaetothyriales</taxon>
        <taxon>Herpotrichiellaceae</taxon>
        <taxon>Cladophialophora</taxon>
    </lineage>
</organism>
<reference evidence="2" key="1">
    <citation type="submission" date="2022-10" db="EMBL/GenBank/DDBJ databases">
        <title>Culturing micro-colonial fungi from biological soil crusts in the Mojave desert and describing Neophaeococcomyces mojavensis, and introducing the new genera and species Taxawa tesnikishii.</title>
        <authorList>
            <person name="Kurbessoian T."/>
            <person name="Stajich J.E."/>
        </authorList>
    </citation>
    <scope>NUCLEOTIDE SEQUENCE</scope>
    <source>
        <strain evidence="2">TK_41</strain>
    </source>
</reference>
<comment type="caution">
    <text evidence="2">The sequence shown here is derived from an EMBL/GenBank/DDBJ whole genome shotgun (WGS) entry which is preliminary data.</text>
</comment>
<dbReference type="EMBL" id="JAPDRK010000008">
    <property type="protein sequence ID" value="KAJ9609935.1"/>
    <property type="molecule type" value="Genomic_DNA"/>
</dbReference>
<dbReference type="AlphaFoldDB" id="A0AA38XAT3"/>
<sequence>MDPGEDFGKALDCPIRNFELFGVYWGVADPQADRYELDVEAYFRFYNKYCRVALDGSGRHIAAKTHGAVLKIAEDISLGFSRSEIKERLRSTLPNLESENSDELLDCSLELAARLIAMVDIGGLAYGYSGRKEVTWTEGTLQELLNGYFNAPVKLGDDVKLQKIFNARNLVRIAGMEIVWTGNLADHLRVDDEDRKIFIFHHASFLKHGRSEIFPAGLTAETIRTLQLLFPQSDTSITKWVEKLSDIHHLDKRLAKCGQLRTDDRQIETFHFWQDRLVILKEIFDESRPSTLSQWWCDRRNGVQWYTFWIAILVLLLTILFGLIQSIAAVLQVYKTYYSIQY</sequence>
<evidence type="ECO:0000313" key="2">
    <source>
        <dbReference type="EMBL" id="KAJ9609935.1"/>
    </source>
</evidence>
<protein>
    <submittedName>
        <fullName evidence="2">Uncharacterized protein</fullName>
    </submittedName>
</protein>
<proteinExistence type="predicted"/>
<evidence type="ECO:0000256" key="1">
    <source>
        <dbReference type="SAM" id="Phobius"/>
    </source>
</evidence>
<evidence type="ECO:0000313" key="3">
    <source>
        <dbReference type="Proteomes" id="UP001172673"/>
    </source>
</evidence>
<feature type="transmembrane region" description="Helical" evidence="1">
    <location>
        <begin position="306"/>
        <end position="331"/>
    </location>
</feature>